<organism evidence="1 2">
    <name type="scientific">Anaerocolumna jejuensis DSM 15929</name>
    <dbReference type="NCBI Taxonomy" id="1121322"/>
    <lineage>
        <taxon>Bacteria</taxon>
        <taxon>Bacillati</taxon>
        <taxon>Bacillota</taxon>
        <taxon>Clostridia</taxon>
        <taxon>Lachnospirales</taxon>
        <taxon>Lachnospiraceae</taxon>
        <taxon>Anaerocolumna</taxon>
    </lineage>
</organism>
<keyword evidence="2" id="KW-1185">Reference proteome</keyword>
<proteinExistence type="predicted"/>
<gene>
    <name evidence="1" type="ORF">SAMN02745136_05664</name>
</gene>
<evidence type="ECO:0000313" key="2">
    <source>
        <dbReference type="Proteomes" id="UP000184386"/>
    </source>
</evidence>
<dbReference type="Proteomes" id="UP000184386">
    <property type="component" value="Unassembled WGS sequence"/>
</dbReference>
<dbReference type="AlphaFoldDB" id="A0A1M7DCX5"/>
<sequence>MIEWHSNGVGCSCSLLGEDSNPRHLEEDGFITITDTVYMNNSNYIDYYLAICLNCQTQYKIEEREYHSLWWNWIKLGQNKS</sequence>
<protein>
    <submittedName>
        <fullName evidence="1">Uncharacterized protein</fullName>
    </submittedName>
</protein>
<evidence type="ECO:0000313" key="1">
    <source>
        <dbReference type="EMBL" id="SHL77305.1"/>
    </source>
</evidence>
<name>A0A1M7DCX5_9FIRM</name>
<accession>A0A1M7DCX5</accession>
<reference evidence="1 2" key="1">
    <citation type="submission" date="2016-11" db="EMBL/GenBank/DDBJ databases">
        <authorList>
            <person name="Jaros S."/>
            <person name="Januszkiewicz K."/>
            <person name="Wedrychowicz H."/>
        </authorList>
    </citation>
    <scope>NUCLEOTIDE SEQUENCE [LARGE SCALE GENOMIC DNA]</scope>
    <source>
        <strain evidence="1 2">DSM 15929</strain>
    </source>
</reference>
<dbReference type="STRING" id="1121322.SAMN02745136_05664"/>
<dbReference type="EMBL" id="FRAC01000053">
    <property type="protein sequence ID" value="SHL77305.1"/>
    <property type="molecule type" value="Genomic_DNA"/>
</dbReference>